<dbReference type="Gene3D" id="3.30.420.10">
    <property type="entry name" value="Ribonuclease H-like superfamily/Ribonuclease H"/>
    <property type="match status" value="2"/>
</dbReference>
<dbReference type="Proteomes" id="UP000280104">
    <property type="component" value="Chromosome II"/>
</dbReference>
<dbReference type="EMBL" id="LS480641">
    <property type="protein sequence ID" value="SPT18076.1"/>
    <property type="molecule type" value="Genomic_DNA"/>
</dbReference>
<organism evidence="3 4">
    <name type="scientific">Triticum aestivum</name>
    <name type="common">Wheat</name>
    <dbReference type="NCBI Taxonomy" id="4565"/>
    <lineage>
        <taxon>Eukaryota</taxon>
        <taxon>Viridiplantae</taxon>
        <taxon>Streptophyta</taxon>
        <taxon>Embryophyta</taxon>
        <taxon>Tracheophyta</taxon>
        <taxon>Spermatophyta</taxon>
        <taxon>Magnoliopsida</taxon>
        <taxon>Liliopsida</taxon>
        <taxon>Poales</taxon>
        <taxon>Poaceae</taxon>
        <taxon>BOP clade</taxon>
        <taxon>Pooideae</taxon>
        <taxon>Triticodae</taxon>
        <taxon>Triticeae</taxon>
        <taxon>Triticinae</taxon>
        <taxon>Triticum</taxon>
    </lineage>
</organism>
<evidence type="ECO:0000313" key="4">
    <source>
        <dbReference type="Proteomes" id="UP000280104"/>
    </source>
</evidence>
<dbReference type="PANTHER" id="PTHR48475">
    <property type="entry name" value="RIBONUCLEASE H"/>
    <property type="match status" value="1"/>
</dbReference>
<dbReference type="InterPro" id="IPR041577">
    <property type="entry name" value="RT_RNaseH_2"/>
</dbReference>
<evidence type="ECO:0000259" key="1">
    <source>
        <dbReference type="Pfam" id="PF13456"/>
    </source>
</evidence>
<accession>A0A7H4LHI8</accession>
<dbReference type="GO" id="GO:0003676">
    <property type="term" value="F:nucleic acid binding"/>
    <property type="evidence" value="ECO:0007669"/>
    <property type="project" value="InterPro"/>
</dbReference>
<dbReference type="InterPro" id="IPR043128">
    <property type="entry name" value="Rev_trsase/Diguanyl_cyclase"/>
</dbReference>
<dbReference type="InterPro" id="IPR043502">
    <property type="entry name" value="DNA/RNA_pol_sf"/>
</dbReference>
<name>A0A7H4LHI8_WHEAT</name>
<dbReference type="InterPro" id="IPR002156">
    <property type="entry name" value="RNaseH_domain"/>
</dbReference>
<feature type="domain" description="RNase H type-1" evidence="1">
    <location>
        <begin position="183"/>
        <end position="268"/>
    </location>
</feature>
<dbReference type="SUPFAM" id="SSF53098">
    <property type="entry name" value="Ribonuclease H-like"/>
    <property type="match status" value="1"/>
</dbReference>
<dbReference type="Pfam" id="PF13456">
    <property type="entry name" value="RVT_3"/>
    <property type="match status" value="1"/>
</dbReference>
<evidence type="ECO:0000313" key="3">
    <source>
        <dbReference type="EMBL" id="SPT18076.1"/>
    </source>
</evidence>
<feature type="domain" description="Reverse transcriptase/retrotransposon-derived protein RNase H-like" evidence="2">
    <location>
        <begin position="9"/>
        <end position="113"/>
    </location>
</feature>
<reference evidence="3 4" key="1">
    <citation type="submission" date="2018-05" db="EMBL/GenBank/DDBJ databases">
        <authorList>
            <person name="Thind KAUR A."/>
        </authorList>
    </citation>
    <scope>NUCLEOTIDE SEQUENCE [LARGE SCALE GENOMIC DNA]</scope>
</reference>
<dbReference type="Pfam" id="PF17919">
    <property type="entry name" value="RT_RNaseH_2"/>
    <property type="match status" value="1"/>
</dbReference>
<dbReference type="InterPro" id="IPR036397">
    <property type="entry name" value="RNaseH_sf"/>
</dbReference>
<dbReference type="PANTHER" id="PTHR48475:SF1">
    <property type="entry name" value="RNASE H TYPE-1 DOMAIN-CONTAINING PROTEIN"/>
    <property type="match status" value="1"/>
</dbReference>
<protein>
    <submittedName>
        <fullName evidence="3">Uncharacterized protein</fullName>
    </submittedName>
</protein>
<dbReference type="SUPFAM" id="SSF56672">
    <property type="entry name" value="DNA/RNA polymerases"/>
    <property type="match status" value="1"/>
</dbReference>
<proteinExistence type="predicted"/>
<dbReference type="CDD" id="cd09279">
    <property type="entry name" value="RNase_HI_like"/>
    <property type="match status" value="1"/>
</dbReference>
<sequence length="442" mass="49849">MKKSTHFEWNDQADQAFHELKKMLTTPPVLAAPTEKEPMLLYIAATSRVVSTVIVVQRPEEGRAQLVQRPVYYLSEVLSTSKQNYPHYQKMCYGVYFADKKLKPYFQEHPITVVCTAPLAEIIGSWDASGRVAKWAIALAPYTIFYQPRTAIKSQALADFLVDWAETQYLPPAPDSTHWRMHFDGSKMRTGLGAGIVLTSPKGEKLRYALQIHFAASNNVAEYEALIHGLRLAKELGIHRILCYGDSDLVVQQSSGDWDAKDANMASYRFLVQQISGYFEGLYPTGLSVRCPPAVKRPSRASRRLILSDIKPRLVVPLERSAGCWLDELPAVLWSLRTTPNKSTGFTPFFLVHGAEAVIPTDIEFDSPRVTMYTEAKAKEAREDGVDLLEEGRLLALSRSAIYQQGLRRYHNRKVRPRSFQEGNLVLRLIQRTAGQHKLSAP</sequence>
<dbReference type="GO" id="GO:0004523">
    <property type="term" value="F:RNA-DNA hybrid ribonuclease activity"/>
    <property type="evidence" value="ECO:0007669"/>
    <property type="project" value="InterPro"/>
</dbReference>
<evidence type="ECO:0000259" key="2">
    <source>
        <dbReference type="Pfam" id="PF17919"/>
    </source>
</evidence>
<dbReference type="Gene3D" id="3.30.70.270">
    <property type="match status" value="1"/>
</dbReference>
<gene>
    <name evidence="3" type="ORF">CAMPLR22A2D_LOCUS2686</name>
</gene>
<dbReference type="InterPro" id="IPR012337">
    <property type="entry name" value="RNaseH-like_sf"/>
</dbReference>
<dbReference type="AlphaFoldDB" id="A0A7H4LHI8"/>